<gene>
    <name evidence="3" type="ORF">EH31_02485</name>
</gene>
<dbReference type="RefSeq" id="WP_051698868.1">
    <property type="nucleotide sequence ID" value="NZ_JMIW01000001.1"/>
</dbReference>
<feature type="domain" description="MobA-like NTP transferase" evidence="2">
    <location>
        <begin position="11"/>
        <end position="137"/>
    </location>
</feature>
<dbReference type="InterPro" id="IPR025877">
    <property type="entry name" value="MobA-like_NTP_Trfase"/>
</dbReference>
<evidence type="ECO:0000313" key="4">
    <source>
        <dbReference type="Proteomes" id="UP000027647"/>
    </source>
</evidence>
<dbReference type="SUPFAM" id="SSF53448">
    <property type="entry name" value="Nucleotide-diphospho-sugar transferases"/>
    <property type="match status" value="1"/>
</dbReference>
<dbReference type="OrthoDB" id="7400486at2"/>
<dbReference type="AlphaFoldDB" id="A0A074MFI3"/>
<keyword evidence="1" id="KW-0460">Magnesium</keyword>
<dbReference type="eggNOG" id="COG1211">
    <property type="taxonomic scope" value="Bacteria"/>
</dbReference>
<dbReference type="GO" id="GO:0016779">
    <property type="term" value="F:nucleotidyltransferase activity"/>
    <property type="evidence" value="ECO:0007669"/>
    <property type="project" value="UniProtKB-ARBA"/>
</dbReference>
<proteinExistence type="predicted"/>
<organism evidence="3 4">
    <name type="scientific">Erythrobacter longus</name>
    <dbReference type="NCBI Taxonomy" id="1044"/>
    <lineage>
        <taxon>Bacteria</taxon>
        <taxon>Pseudomonadati</taxon>
        <taxon>Pseudomonadota</taxon>
        <taxon>Alphaproteobacteria</taxon>
        <taxon>Sphingomonadales</taxon>
        <taxon>Erythrobacteraceae</taxon>
        <taxon>Erythrobacter/Porphyrobacter group</taxon>
        <taxon>Erythrobacter</taxon>
    </lineage>
</organism>
<evidence type="ECO:0000256" key="1">
    <source>
        <dbReference type="ARBA" id="ARBA00022842"/>
    </source>
</evidence>
<comment type="caution">
    <text evidence="3">The sequence shown here is derived from an EMBL/GenBank/DDBJ whole genome shotgun (WGS) entry which is preliminary data.</text>
</comment>
<dbReference type="Pfam" id="PF12804">
    <property type="entry name" value="NTP_transf_3"/>
    <property type="match status" value="1"/>
</dbReference>
<reference evidence="3 4" key="1">
    <citation type="submission" date="2014-04" db="EMBL/GenBank/DDBJ databases">
        <title>A comprehensive comparison of genomes of Erythrobacter spp. strains.</title>
        <authorList>
            <person name="Zheng Q."/>
        </authorList>
    </citation>
    <scope>NUCLEOTIDE SEQUENCE [LARGE SCALE GENOMIC DNA]</scope>
    <source>
        <strain evidence="3 4">DSM 6997</strain>
    </source>
</reference>
<accession>A0A074MFI3</accession>
<dbReference type="EMBL" id="JMIW01000001">
    <property type="protein sequence ID" value="KEO91555.1"/>
    <property type="molecule type" value="Genomic_DNA"/>
</dbReference>
<evidence type="ECO:0000259" key="2">
    <source>
        <dbReference type="Pfam" id="PF12804"/>
    </source>
</evidence>
<evidence type="ECO:0000313" key="3">
    <source>
        <dbReference type="EMBL" id="KEO91555.1"/>
    </source>
</evidence>
<dbReference type="STRING" id="1044.EH31_02485"/>
<dbReference type="Gene3D" id="3.90.550.10">
    <property type="entry name" value="Spore Coat Polysaccharide Biosynthesis Protein SpsA, Chain A"/>
    <property type="match status" value="1"/>
</dbReference>
<dbReference type="InterPro" id="IPR029044">
    <property type="entry name" value="Nucleotide-diphossugar_trans"/>
</dbReference>
<name>A0A074MFI3_ERYLO</name>
<protein>
    <recommendedName>
        <fullName evidence="2">MobA-like NTP transferase domain-containing protein</fullName>
    </recommendedName>
</protein>
<keyword evidence="4" id="KW-1185">Reference proteome</keyword>
<sequence length="275" mass="29891">MSETPVSVILLAAQRSGVTNPLAQRAGVVNKALAPICGRPLIEHVLEVLTTSPAIESIRIVLEPEGQNAVDAVLEPFRARGIAIELINSDANIVESVIAATKGEDRPFIITTADNVLLTHDGFEQARAKLLSCDAIISLSTREQVLGVHPDAQRGFYHFRDAGYASCNLFGLNGQKSLRVAEVFREGGQFMSNKGRMVRAFGLWNIILVGLKLVTMRKGIERLGKRFGLHVEAVLFEDGALAVDVDNERTYSIAEWVLGQRLGMDIPKPVIAPDA</sequence>
<dbReference type="Proteomes" id="UP000027647">
    <property type="component" value="Unassembled WGS sequence"/>
</dbReference>